<sequence length="48" mass="5176">MGAFTGATGHDWALANKIKARLILRVGVGERADNESFGTTWKKGLRSS</sequence>
<organism evidence="1 2">
    <name type="scientific">Sclerotinia sclerotiorum (strain ATCC 18683 / 1980 / Ss-1)</name>
    <name type="common">White mold</name>
    <name type="synonym">Whetzelinia sclerotiorum</name>
    <dbReference type="NCBI Taxonomy" id="665079"/>
    <lineage>
        <taxon>Eukaryota</taxon>
        <taxon>Fungi</taxon>
        <taxon>Dikarya</taxon>
        <taxon>Ascomycota</taxon>
        <taxon>Pezizomycotina</taxon>
        <taxon>Leotiomycetes</taxon>
        <taxon>Helotiales</taxon>
        <taxon>Sclerotiniaceae</taxon>
        <taxon>Sclerotinia</taxon>
    </lineage>
</organism>
<dbReference type="EMBL" id="CH476638">
    <property type="protein sequence ID" value="EDN95707.1"/>
    <property type="molecule type" value="Genomic_DNA"/>
</dbReference>
<protein>
    <submittedName>
        <fullName evidence="1">Uncharacterized protein</fullName>
    </submittedName>
</protein>
<dbReference type="InParanoid" id="A7F1W5"/>
<evidence type="ECO:0000313" key="1">
    <source>
        <dbReference type="EMBL" id="EDN95707.1"/>
    </source>
</evidence>
<accession>A7F1W5</accession>
<reference evidence="2" key="1">
    <citation type="journal article" date="2011" name="PLoS Genet.">
        <title>Genomic analysis of the necrotrophic fungal pathogens Sclerotinia sclerotiorum and Botrytis cinerea.</title>
        <authorList>
            <person name="Amselem J."/>
            <person name="Cuomo C.A."/>
            <person name="van Kan J.A."/>
            <person name="Viaud M."/>
            <person name="Benito E.P."/>
            <person name="Couloux A."/>
            <person name="Coutinho P.M."/>
            <person name="de Vries R.P."/>
            <person name="Dyer P.S."/>
            <person name="Fillinger S."/>
            <person name="Fournier E."/>
            <person name="Gout L."/>
            <person name="Hahn M."/>
            <person name="Kohn L."/>
            <person name="Lapalu N."/>
            <person name="Plummer K.M."/>
            <person name="Pradier J.M."/>
            <person name="Quevillon E."/>
            <person name="Sharon A."/>
            <person name="Simon A."/>
            <person name="ten Have A."/>
            <person name="Tudzynski B."/>
            <person name="Tudzynski P."/>
            <person name="Wincker P."/>
            <person name="Andrew M."/>
            <person name="Anthouard V."/>
            <person name="Beever R.E."/>
            <person name="Beffa R."/>
            <person name="Benoit I."/>
            <person name="Bouzid O."/>
            <person name="Brault B."/>
            <person name="Chen Z."/>
            <person name="Choquer M."/>
            <person name="Collemare J."/>
            <person name="Cotton P."/>
            <person name="Danchin E.G."/>
            <person name="Da Silva C."/>
            <person name="Gautier A."/>
            <person name="Giraud C."/>
            <person name="Giraud T."/>
            <person name="Gonzalez C."/>
            <person name="Grossetete S."/>
            <person name="Guldener U."/>
            <person name="Henrissat B."/>
            <person name="Howlett B.J."/>
            <person name="Kodira C."/>
            <person name="Kretschmer M."/>
            <person name="Lappartient A."/>
            <person name="Leroch M."/>
            <person name="Levis C."/>
            <person name="Mauceli E."/>
            <person name="Neuveglise C."/>
            <person name="Oeser B."/>
            <person name="Pearson M."/>
            <person name="Poulain J."/>
            <person name="Poussereau N."/>
            <person name="Quesneville H."/>
            <person name="Rascle C."/>
            <person name="Schumacher J."/>
            <person name="Segurens B."/>
            <person name="Sexton A."/>
            <person name="Silva E."/>
            <person name="Sirven C."/>
            <person name="Soanes D.M."/>
            <person name="Talbot N.J."/>
            <person name="Templeton M."/>
            <person name="Yandava C."/>
            <person name="Yarden O."/>
            <person name="Zeng Q."/>
            <person name="Rollins J.A."/>
            <person name="Lebrun M.H."/>
            <person name="Dickman M."/>
        </authorList>
    </citation>
    <scope>NUCLEOTIDE SEQUENCE [LARGE SCALE GENOMIC DNA]</scope>
    <source>
        <strain evidence="2">ATCC 18683 / 1980 / Ss-1</strain>
    </source>
</reference>
<evidence type="ECO:0000313" key="2">
    <source>
        <dbReference type="Proteomes" id="UP000001312"/>
    </source>
</evidence>
<dbReference type="AlphaFoldDB" id="A7F1W5"/>
<dbReference type="RefSeq" id="XP_001587593.1">
    <property type="nucleotide sequence ID" value="XM_001587543.1"/>
</dbReference>
<name>A7F1W5_SCLS1</name>
<dbReference type="KEGG" id="ssl:SS1G_11586"/>
<dbReference type="Proteomes" id="UP000001312">
    <property type="component" value="Unassembled WGS sequence"/>
</dbReference>
<dbReference type="GeneID" id="5483810"/>
<gene>
    <name evidence="1" type="ORF">SS1G_11586</name>
</gene>
<proteinExistence type="predicted"/>
<keyword evidence="2" id="KW-1185">Reference proteome</keyword>